<evidence type="ECO:0000313" key="3">
    <source>
        <dbReference type="Proteomes" id="UP001281614"/>
    </source>
</evidence>
<keyword evidence="3" id="KW-1185">Reference proteome</keyword>
<sequence length="632" mass="72283">MSWRSLENMKHITKGVDVVNPEYKHPQLVIVNDAFVLPNTLATQFTTLFMNGKLFSGKDPTQQRPSDEDEQALFCRPYREWAPAPYNNPRIRVDNALSRTISIIGGMGDLLSIVATTSTECDRDLHHMKTRVLHGLPPMSLARWRQKGLHELANFERACEHLSQVVDAFEYINLPQTQDRMRKAANGVWDTCSDFERALNAYRSRRGRDRISVTALWEEFLVDYLTTVAERAHAWTLARLDELREVQWARLQGTTSMPTQLEILDKVHDLTEITNKVDTRIMLPLPGFRLQTLTAAIPRIRDNWDGYQGGTPMTAFPYNMRFRSKVYALRCKWLTNQAMVLYTMRQGADARPRGDPVRSEETSRLQAHAYETARRELRGSPAVIGDEPWICEVKNMMNLGNRSFRTWGFVGYRTCYEHSDEEWKTFLEKFKSDVTAWGDVVRGAGDVKPLCKVRWLDGREHGIPEGDIEAAKRHYQEYSKSPAMAMFLPTGADSVFLAADKASIESYLHPIQDHAEPVIPGGDLGSFILAVGSADRERQRRGRGRDEGEEAATEGPDGFNGTLRVLGSILFDDLWASLFRHTFRLSDLARMAEIHPRQVYVGPTVPMERDGWRKSGTWSLTVLKSFEKWQKR</sequence>
<evidence type="ECO:0000256" key="1">
    <source>
        <dbReference type="SAM" id="MobiDB-lite"/>
    </source>
</evidence>
<organism evidence="2 3">
    <name type="scientific">Colletotrichum kahawae</name>
    <name type="common">Coffee berry disease fungus</name>
    <dbReference type="NCBI Taxonomy" id="34407"/>
    <lineage>
        <taxon>Eukaryota</taxon>
        <taxon>Fungi</taxon>
        <taxon>Dikarya</taxon>
        <taxon>Ascomycota</taxon>
        <taxon>Pezizomycotina</taxon>
        <taxon>Sordariomycetes</taxon>
        <taxon>Hypocreomycetidae</taxon>
        <taxon>Glomerellales</taxon>
        <taxon>Glomerellaceae</taxon>
        <taxon>Colletotrichum</taxon>
        <taxon>Colletotrichum gloeosporioides species complex</taxon>
    </lineage>
</organism>
<dbReference type="EMBL" id="VYYT01000788">
    <property type="protein sequence ID" value="KAK2729404.1"/>
    <property type="molecule type" value="Genomic_DNA"/>
</dbReference>
<proteinExistence type="predicted"/>
<evidence type="ECO:0000313" key="2">
    <source>
        <dbReference type="EMBL" id="KAK2729404.1"/>
    </source>
</evidence>
<reference evidence="2" key="1">
    <citation type="submission" date="2023-02" db="EMBL/GenBank/DDBJ databases">
        <title>Colletotrichum kahawae CIFC_Que2 genome sequencing and assembly.</title>
        <authorList>
            <person name="Baroncelli R."/>
        </authorList>
    </citation>
    <scope>NUCLEOTIDE SEQUENCE</scope>
    <source>
        <strain evidence="2">CIFC_Que2</strain>
    </source>
</reference>
<feature type="region of interest" description="Disordered" evidence="1">
    <location>
        <begin position="535"/>
        <end position="557"/>
    </location>
</feature>
<dbReference type="Proteomes" id="UP001281614">
    <property type="component" value="Unassembled WGS sequence"/>
</dbReference>
<comment type="caution">
    <text evidence="2">The sequence shown here is derived from an EMBL/GenBank/DDBJ whole genome shotgun (WGS) entry which is preliminary data.</text>
</comment>
<name>A0AAE0CXU3_COLKA</name>
<protein>
    <submittedName>
        <fullName evidence="2">Uncharacterized protein</fullName>
    </submittedName>
</protein>
<gene>
    <name evidence="2" type="ORF">CKAH01_10218</name>
</gene>
<dbReference type="AlphaFoldDB" id="A0AAE0CXU3"/>
<accession>A0AAE0CXU3</accession>